<evidence type="ECO:0000256" key="6">
    <source>
        <dbReference type="ARBA" id="ARBA00022741"/>
    </source>
</evidence>
<name>A0A430ARS0_9ENTE</name>
<dbReference type="EC" id="2.7.7.18" evidence="10"/>
<dbReference type="PANTHER" id="PTHR39321:SF3">
    <property type="entry name" value="PHOSPHOPANTETHEINE ADENYLYLTRANSFERASE"/>
    <property type="match status" value="1"/>
</dbReference>
<dbReference type="Pfam" id="PF01467">
    <property type="entry name" value="CTP_transf_like"/>
    <property type="match status" value="1"/>
</dbReference>
<evidence type="ECO:0000256" key="8">
    <source>
        <dbReference type="ARBA" id="ARBA00023027"/>
    </source>
</evidence>
<comment type="similarity">
    <text evidence="10">Belongs to the NadD family.</text>
</comment>
<comment type="catalytic activity">
    <reaction evidence="9 10">
        <text>nicotinate beta-D-ribonucleotide + ATP + H(+) = deamido-NAD(+) + diphosphate</text>
        <dbReference type="Rhea" id="RHEA:22860"/>
        <dbReference type="ChEBI" id="CHEBI:15378"/>
        <dbReference type="ChEBI" id="CHEBI:30616"/>
        <dbReference type="ChEBI" id="CHEBI:33019"/>
        <dbReference type="ChEBI" id="CHEBI:57502"/>
        <dbReference type="ChEBI" id="CHEBI:58437"/>
        <dbReference type="EC" id="2.7.7.18"/>
    </reaction>
</comment>
<evidence type="ECO:0000256" key="7">
    <source>
        <dbReference type="ARBA" id="ARBA00022840"/>
    </source>
</evidence>
<dbReference type="AlphaFoldDB" id="A0A430ARS0"/>
<evidence type="ECO:0000256" key="4">
    <source>
        <dbReference type="ARBA" id="ARBA00022679"/>
    </source>
</evidence>
<evidence type="ECO:0000313" key="13">
    <source>
        <dbReference type="Proteomes" id="UP000287605"/>
    </source>
</evidence>
<dbReference type="InterPro" id="IPR005248">
    <property type="entry name" value="NadD/NMNAT"/>
</dbReference>
<evidence type="ECO:0000256" key="2">
    <source>
        <dbReference type="ARBA" id="ARBA00005019"/>
    </source>
</evidence>
<evidence type="ECO:0000256" key="9">
    <source>
        <dbReference type="ARBA" id="ARBA00048721"/>
    </source>
</evidence>
<dbReference type="GO" id="GO:0005524">
    <property type="term" value="F:ATP binding"/>
    <property type="evidence" value="ECO:0007669"/>
    <property type="project" value="UniProtKB-KW"/>
</dbReference>
<dbReference type="HAMAP" id="MF_00244">
    <property type="entry name" value="NaMN_adenylyltr"/>
    <property type="match status" value="1"/>
</dbReference>
<keyword evidence="13" id="KW-1185">Reference proteome</keyword>
<dbReference type="NCBIfam" id="NF000840">
    <property type="entry name" value="PRK00071.1-3"/>
    <property type="match status" value="1"/>
</dbReference>
<comment type="caution">
    <text evidence="12">The sequence shown here is derived from an EMBL/GenBank/DDBJ whole genome shotgun (WGS) entry which is preliminary data.</text>
</comment>
<dbReference type="UniPathway" id="UPA00253">
    <property type="reaction ID" value="UER00332"/>
</dbReference>
<dbReference type="CDD" id="cd02165">
    <property type="entry name" value="NMNAT"/>
    <property type="match status" value="1"/>
</dbReference>
<dbReference type="SUPFAM" id="SSF52374">
    <property type="entry name" value="Nucleotidylyl transferase"/>
    <property type="match status" value="1"/>
</dbReference>
<dbReference type="EMBL" id="NGKA01000013">
    <property type="protein sequence ID" value="RSU10750.1"/>
    <property type="molecule type" value="Genomic_DNA"/>
</dbReference>
<keyword evidence="5 10" id="KW-0548">Nucleotidyltransferase</keyword>
<dbReference type="NCBIfam" id="TIGR00482">
    <property type="entry name" value="nicotinate (nicotinamide) nucleotide adenylyltransferase"/>
    <property type="match status" value="1"/>
</dbReference>
<comment type="function">
    <text evidence="1 10">Catalyzes the reversible adenylation of nicotinate mononucleotide (NaMN) to nicotinic acid adenine dinucleotide (NaAD).</text>
</comment>
<sequence>MVGKKVQTFFNPVTEVVVSVEEIVNKKRVGILGGNFNPVHYTHLLMADQVYHQLGLDEIYLMPSNIPPHQTAKRTINSDHRVKMIELAVEDYPYIGIEKIELQREGKSYTYDTMKTLKEKNPEAEYYFIIGGDMVEDLPNWHRIDELVSLVKFVGIKRPNYQVETPYPVIWVEIPETSISSSLIRKRVKDGCSVNFMLPEKVLQYIKKEGLYLNDSL</sequence>
<evidence type="ECO:0000256" key="3">
    <source>
        <dbReference type="ARBA" id="ARBA00022642"/>
    </source>
</evidence>
<keyword evidence="4 10" id="KW-0808">Transferase</keyword>
<gene>
    <name evidence="10 12" type="primary">nadD</name>
    <name evidence="12" type="ORF">CBF29_09205</name>
</gene>
<dbReference type="PANTHER" id="PTHR39321">
    <property type="entry name" value="NICOTINATE-NUCLEOTIDE ADENYLYLTRANSFERASE-RELATED"/>
    <property type="match status" value="1"/>
</dbReference>
<keyword evidence="3 10" id="KW-0662">Pyridine nucleotide biosynthesis</keyword>
<accession>A0A430ARS0</accession>
<evidence type="ECO:0000256" key="1">
    <source>
        <dbReference type="ARBA" id="ARBA00002324"/>
    </source>
</evidence>
<protein>
    <recommendedName>
        <fullName evidence="10">Probable nicotinate-nucleotide adenylyltransferase</fullName>
        <ecNumber evidence="10">2.7.7.18</ecNumber>
    </recommendedName>
    <alternativeName>
        <fullName evidence="10">Deamido-NAD(+) diphosphorylase</fullName>
    </alternativeName>
    <alternativeName>
        <fullName evidence="10">Deamido-NAD(+) pyrophosphorylase</fullName>
    </alternativeName>
    <alternativeName>
        <fullName evidence="10">Nicotinate mononucleotide adenylyltransferase</fullName>
        <shortName evidence="10">NaMN adenylyltransferase</shortName>
    </alternativeName>
</protein>
<dbReference type="InterPro" id="IPR014729">
    <property type="entry name" value="Rossmann-like_a/b/a_fold"/>
</dbReference>
<comment type="pathway">
    <text evidence="2 10">Cofactor biosynthesis; NAD(+) biosynthesis; deamido-NAD(+) from nicotinate D-ribonucleotide: step 1/1.</text>
</comment>
<dbReference type="GO" id="GO:0004515">
    <property type="term" value="F:nicotinate-nucleotide adenylyltransferase activity"/>
    <property type="evidence" value="ECO:0007669"/>
    <property type="project" value="UniProtKB-UniRule"/>
</dbReference>
<keyword evidence="8 10" id="KW-0520">NAD</keyword>
<evidence type="ECO:0000256" key="10">
    <source>
        <dbReference type="HAMAP-Rule" id="MF_00244"/>
    </source>
</evidence>
<dbReference type="FunFam" id="3.40.50.620:FF:000079">
    <property type="entry name" value="Probable nicotinate-nucleotide adenylyltransferase"/>
    <property type="match status" value="1"/>
</dbReference>
<evidence type="ECO:0000259" key="11">
    <source>
        <dbReference type="Pfam" id="PF01467"/>
    </source>
</evidence>
<dbReference type="OrthoDB" id="5295945at2"/>
<keyword evidence="7 10" id="KW-0067">ATP-binding</keyword>
<dbReference type="NCBIfam" id="NF000841">
    <property type="entry name" value="PRK00071.1-4"/>
    <property type="match status" value="1"/>
</dbReference>
<feature type="domain" description="Cytidyltransferase-like" evidence="11">
    <location>
        <begin position="31"/>
        <end position="187"/>
    </location>
</feature>
<dbReference type="InterPro" id="IPR004821">
    <property type="entry name" value="Cyt_trans-like"/>
</dbReference>
<proteinExistence type="inferred from homology"/>
<organism evidence="12 13">
    <name type="scientific">Vagococcus elongatus</name>
    <dbReference type="NCBI Taxonomy" id="180344"/>
    <lineage>
        <taxon>Bacteria</taxon>
        <taxon>Bacillati</taxon>
        <taxon>Bacillota</taxon>
        <taxon>Bacilli</taxon>
        <taxon>Lactobacillales</taxon>
        <taxon>Enterococcaceae</taxon>
        <taxon>Vagococcus</taxon>
    </lineage>
</organism>
<keyword evidence="6 10" id="KW-0547">Nucleotide-binding</keyword>
<dbReference type="Proteomes" id="UP000287605">
    <property type="component" value="Unassembled WGS sequence"/>
</dbReference>
<reference evidence="12 13" key="1">
    <citation type="submission" date="2017-05" db="EMBL/GenBank/DDBJ databases">
        <title>Vagococcus spp. assemblies.</title>
        <authorList>
            <person name="Gulvik C.A."/>
        </authorList>
    </citation>
    <scope>NUCLEOTIDE SEQUENCE [LARGE SCALE GENOMIC DNA]</scope>
    <source>
        <strain evidence="12 13">CCUG 51432</strain>
    </source>
</reference>
<evidence type="ECO:0000313" key="12">
    <source>
        <dbReference type="EMBL" id="RSU10750.1"/>
    </source>
</evidence>
<dbReference type="Gene3D" id="3.40.50.620">
    <property type="entry name" value="HUPs"/>
    <property type="match status" value="1"/>
</dbReference>
<dbReference type="GO" id="GO:0009435">
    <property type="term" value="P:NAD+ biosynthetic process"/>
    <property type="evidence" value="ECO:0007669"/>
    <property type="project" value="UniProtKB-UniRule"/>
</dbReference>
<evidence type="ECO:0000256" key="5">
    <source>
        <dbReference type="ARBA" id="ARBA00022695"/>
    </source>
</evidence>